<protein>
    <submittedName>
        <fullName evidence="2">Uncharacterized protein</fullName>
    </submittedName>
</protein>
<dbReference type="AlphaFoldDB" id="A0A918DEC3"/>
<evidence type="ECO:0000313" key="3">
    <source>
        <dbReference type="Proteomes" id="UP000598196"/>
    </source>
</evidence>
<dbReference type="OrthoDB" id="7850056at2"/>
<evidence type="ECO:0000256" key="1">
    <source>
        <dbReference type="SAM" id="MobiDB-lite"/>
    </source>
</evidence>
<sequence>MKGWQERYARRDWIWLDDWWRHFDDRASAKDFLERLRADVPKRIHQNGIESREEYVTPDEAPEEWKGAAEILYFGELAAWVEGELQPVDVAWELERVRIEALLREFLGAGEVTEGDHTLSRRAHAAEALESLASLDWCTSAMSDEIDPDRNLPDDREWLLSFAREIAFLAFNAGTHARAAIGKQAEAHAVRGDKVLSAAKSGGRSRRQQTKSETERTLQRMRELIDQGHTQKRATELAHAQGYGTSANANRQLLKNSKRK</sequence>
<dbReference type="RefSeq" id="WP_146287598.1">
    <property type="nucleotide sequence ID" value="NZ_BMLP01000005.1"/>
</dbReference>
<gene>
    <name evidence="2" type="ORF">GCM10010991_25370</name>
</gene>
<feature type="region of interest" description="Disordered" evidence="1">
    <location>
        <begin position="238"/>
        <end position="260"/>
    </location>
</feature>
<dbReference type="Proteomes" id="UP000598196">
    <property type="component" value="Unassembled WGS sequence"/>
</dbReference>
<comment type="caution">
    <text evidence="2">The sequence shown here is derived from an EMBL/GenBank/DDBJ whole genome shotgun (WGS) entry which is preliminary data.</text>
</comment>
<keyword evidence="3" id="KW-1185">Reference proteome</keyword>
<accession>A0A918DEC3</accession>
<reference evidence="2 3" key="1">
    <citation type="journal article" date="2014" name="Int. J. Syst. Evol. Microbiol.">
        <title>Complete genome sequence of Corynebacterium casei LMG S-19264T (=DSM 44701T), isolated from a smear-ripened cheese.</title>
        <authorList>
            <consortium name="US DOE Joint Genome Institute (JGI-PGF)"/>
            <person name="Walter F."/>
            <person name="Albersmeier A."/>
            <person name="Kalinowski J."/>
            <person name="Ruckert C."/>
        </authorList>
    </citation>
    <scope>NUCLEOTIDE SEQUENCE [LARGE SCALE GENOMIC DNA]</scope>
    <source>
        <strain evidence="2 3">CGMCC 1.7029</strain>
    </source>
</reference>
<feature type="region of interest" description="Disordered" evidence="1">
    <location>
        <begin position="196"/>
        <end position="216"/>
    </location>
</feature>
<name>A0A918DEC3_9RHOB</name>
<feature type="compositionally biased region" description="Polar residues" evidence="1">
    <location>
        <begin position="243"/>
        <end position="260"/>
    </location>
</feature>
<evidence type="ECO:0000313" key="2">
    <source>
        <dbReference type="EMBL" id="GGO34492.1"/>
    </source>
</evidence>
<dbReference type="EMBL" id="BMLP01000005">
    <property type="protein sequence ID" value="GGO34492.1"/>
    <property type="molecule type" value="Genomic_DNA"/>
</dbReference>
<proteinExistence type="predicted"/>
<organism evidence="2 3">
    <name type="scientific">Gemmobacter aquaticus</name>
    <dbReference type="NCBI Taxonomy" id="490185"/>
    <lineage>
        <taxon>Bacteria</taxon>
        <taxon>Pseudomonadati</taxon>
        <taxon>Pseudomonadota</taxon>
        <taxon>Alphaproteobacteria</taxon>
        <taxon>Rhodobacterales</taxon>
        <taxon>Paracoccaceae</taxon>
        <taxon>Gemmobacter</taxon>
    </lineage>
</organism>